<protein>
    <recommendedName>
        <fullName evidence="3">Alpha/beta hydrolase</fullName>
    </recommendedName>
</protein>
<name>A0ABV7RV56_9GAMM</name>
<sequence>MRSDKVVVLTHSMGGLVTRAALHNQYGDAEDKMLGVGHGVMPANGAGAAYHHVRAGYSGLSRFVLGRNAAQITAIFANAPGPLELLPNHQYGNGWLQAKGVDGEAVLALPESDPYAEIYYEKDRWWRLVDEQLVDPAGSTQNAKIPISPRESYLSNLLIANDFHVTLRTGYHAETYSHYGADPGLRSYQNVVWKSDDAIKADAAGLLAALPRPGESNPVSVRVGGREFEFEIAAPAEPGDDTVPHNSGAGPELAGGYRQSFKLTQMSEAHAGFYDDEGARQVSLYAIGKILKRIS</sequence>
<dbReference type="InterPro" id="IPR029058">
    <property type="entry name" value="AB_hydrolase_fold"/>
</dbReference>
<accession>A0ABV7RV56</accession>
<evidence type="ECO:0000313" key="2">
    <source>
        <dbReference type="Proteomes" id="UP001595740"/>
    </source>
</evidence>
<dbReference type="Gene3D" id="3.40.50.1820">
    <property type="entry name" value="alpha/beta hydrolase"/>
    <property type="match status" value="1"/>
</dbReference>
<reference evidence="2" key="1">
    <citation type="journal article" date="2019" name="Int. J. Syst. Evol. Microbiol.">
        <title>The Global Catalogue of Microorganisms (GCM) 10K type strain sequencing project: providing services to taxonomists for standard genome sequencing and annotation.</title>
        <authorList>
            <consortium name="The Broad Institute Genomics Platform"/>
            <consortium name="The Broad Institute Genome Sequencing Center for Infectious Disease"/>
            <person name="Wu L."/>
            <person name="Ma J."/>
        </authorList>
    </citation>
    <scope>NUCLEOTIDE SEQUENCE [LARGE SCALE GENOMIC DNA]</scope>
    <source>
        <strain evidence="2">KCTC 42875</strain>
    </source>
</reference>
<proteinExistence type="predicted"/>
<dbReference type="EMBL" id="JBHRXK010000006">
    <property type="protein sequence ID" value="MFC3551855.1"/>
    <property type="molecule type" value="Genomic_DNA"/>
</dbReference>
<organism evidence="1 2">
    <name type="scientific">Lysobacter cavernae</name>
    <dbReference type="NCBI Taxonomy" id="1685901"/>
    <lineage>
        <taxon>Bacteria</taxon>
        <taxon>Pseudomonadati</taxon>
        <taxon>Pseudomonadota</taxon>
        <taxon>Gammaproteobacteria</taxon>
        <taxon>Lysobacterales</taxon>
        <taxon>Lysobacteraceae</taxon>
        <taxon>Lysobacter</taxon>
    </lineage>
</organism>
<evidence type="ECO:0000313" key="1">
    <source>
        <dbReference type="EMBL" id="MFC3551855.1"/>
    </source>
</evidence>
<keyword evidence="2" id="KW-1185">Reference proteome</keyword>
<gene>
    <name evidence="1" type="ORF">ACFOLC_12660</name>
</gene>
<dbReference type="SUPFAM" id="SSF53474">
    <property type="entry name" value="alpha/beta-Hydrolases"/>
    <property type="match status" value="1"/>
</dbReference>
<evidence type="ECO:0008006" key="3">
    <source>
        <dbReference type="Google" id="ProtNLM"/>
    </source>
</evidence>
<dbReference type="Proteomes" id="UP001595740">
    <property type="component" value="Unassembled WGS sequence"/>
</dbReference>
<comment type="caution">
    <text evidence="1">The sequence shown here is derived from an EMBL/GenBank/DDBJ whole genome shotgun (WGS) entry which is preliminary data.</text>
</comment>
<dbReference type="RefSeq" id="WP_386759625.1">
    <property type="nucleotide sequence ID" value="NZ_JBHRXK010000006.1"/>
</dbReference>